<comment type="caution">
    <text evidence="2">The sequence shown here is derived from an EMBL/GenBank/DDBJ whole genome shotgun (WGS) entry which is preliminary data.</text>
</comment>
<dbReference type="PANTHER" id="PTHR33112">
    <property type="entry name" value="DOMAIN PROTEIN, PUTATIVE-RELATED"/>
    <property type="match status" value="1"/>
</dbReference>
<dbReference type="OrthoDB" id="3486565at2759"/>
<dbReference type="EMBL" id="SKBQ01000015">
    <property type="protein sequence ID" value="TPX16897.1"/>
    <property type="molecule type" value="Genomic_DNA"/>
</dbReference>
<dbReference type="Pfam" id="PF06985">
    <property type="entry name" value="HET"/>
    <property type="match status" value="1"/>
</dbReference>
<accession>A0A507BAK1</accession>
<sequence>MLKCIPEKRLPIVFAQAISIVRRLEIRYLWINSLCIIQGDQTDWETESANMHEYYSNAFLNISAASSTDHSTPFLTDRDPIWHPFEVNTISPQRLYARRVPKTIGLSDKGGKLFTRAWAYQEAALSPRSVHFANDDLVWECRHHVKGQHAEPRGLMMSGAVGNAAKLPRCTYAQLPLPGSHAACFICTDPRLVLVVSAIHDDIDQTWHEIVEGYSSRDLTFPLDRLPALAGVAALYSRATQRRYLAGLWDGPSLPRHLSWEANYYPQLDRESLLQPSVYIAPSWSWASIMGPVQWALPRSIARKFKSCATILEATCDLSGLMTYGRVSGGRLSLRAPAICRRLSCPEPQGLLEDLDFYTIEGFSSFLPDCLLETNGESMQRVVSAASINNPQYKSHGGKVWCVLLGYHDLGLGEEPDDDDLLPRALVLGKTGDVYVRLGLIPELLDEPNPFLDAPEMEFTII</sequence>
<evidence type="ECO:0000259" key="1">
    <source>
        <dbReference type="Pfam" id="PF06985"/>
    </source>
</evidence>
<dbReference type="STRING" id="1093900.A0A507BAK1"/>
<dbReference type="InterPro" id="IPR010730">
    <property type="entry name" value="HET"/>
</dbReference>
<dbReference type="AlphaFoldDB" id="A0A507BAK1"/>
<evidence type="ECO:0000313" key="3">
    <source>
        <dbReference type="Proteomes" id="UP000319257"/>
    </source>
</evidence>
<proteinExistence type="predicted"/>
<dbReference type="Proteomes" id="UP000319257">
    <property type="component" value="Unassembled WGS sequence"/>
</dbReference>
<gene>
    <name evidence="2" type="ORF">E0L32_003459</name>
</gene>
<keyword evidence="3" id="KW-1185">Reference proteome</keyword>
<dbReference type="GeneID" id="41970906"/>
<evidence type="ECO:0000313" key="2">
    <source>
        <dbReference type="EMBL" id="TPX16897.1"/>
    </source>
</evidence>
<feature type="domain" description="Heterokaryon incompatibility" evidence="1">
    <location>
        <begin position="8"/>
        <end position="122"/>
    </location>
</feature>
<organism evidence="2 3">
    <name type="scientific">Thyridium curvatum</name>
    <dbReference type="NCBI Taxonomy" id="1093900"/>
    <lineage>
        <taxon>Eukaryota</taxon>
        <taxon>Fungi</taxon>
        <taxon>Dikarya</taxon>
        <taxon>Ascomycota</taxon>
        <taxon>Pezizomycotina</taxon>
        <taxon>Sordariomycetes</taxon>
        <taxon>Sordariomycetidae</taxon>
        <taxon>Thyridiales</taxon>
        <taxon>Thyridiaceae</taxon>
        <taxon>Thyridium</taxon>
    </lineage>
</organism>
<name>A0A507BAK1_9PEZI</name>
<dbReference type="InParanoid" id="A0A507BAK1"/>
<dbReference type="PANTHER" id="PTHR33112:SF16">
    <property type="entry name" value="HETEROKARYON INCOMPATIBILITY DOMAIN-CONTAINING PROTEIN"/>
    <property type="match status" value="1"/>
</dbReference>
<dbReference type="RefSeq" id="XP_030998608.1">
    <property type="nucleotide sequence ID" value="XM_031137761.1"/>
</dbReference>
<reference evidence="2 3" key="1">
    <citation type="submission" date="2019-06" db="EMBL/GenBank/DDBJ databases">
        <title>Draft genome sequence of the filamentous fungus Phialemoniopsis curvata isolated from diesel fuel.</title>
        <authorList>
            <person name="Varaljay V.A."/>
            <person name="Lyon W.J."/>
            <person name="Crouch A.L."/>
            <person name="Drake C.E."/>
            <person name="Hollomon J.M."/>
            <person name="Nadeau L.J."/>
            <person name="Nunn H.S."/>
            <person name="Stevenson B.S."/>
            <person name="Bojanowski C.L."/>
            <person name="Crookes-Goodson W.J."/>
        </authorList>
    </citation>
    <scope>NUCLEOTIDE SEQUENCE [LARGE SCALE GENOMIC DNA]</scope>
    <source>
        <strain evidence="2 3">D216</strain>
    </source>
</reference>
<protein>
    <recommendedName>
        <fullName evidence="1">Heterokaryon incompatibility domain-containing protein</fullName>
    </recommendedName>
</protein>